<organism evidence="1 2">
    <name type="scientific">Candidatus Roizmanbacteria bacterium RIFCSPHIGHO2_12_FULL_33_9</name>
    <dbReference type="NCBI Taxonomy" id="1802045"/>
    <lineage>
        <taxon>Bacteria</taxon>
        <taxon>Candidatus Roizmaniibacteriota</taxon>
    </lineage>
</organism>
<gene>
    <name evidence="1" type="ORF">A3F29_03000</name>
</gene>
<dbReference type="Proteomes" id="UP000177199">
    <property type="component" value="Unassembled WGS sequence"/>
</dbReference>
<accession>A0A1F7HIR7</accession>
<reference evidence="1 2" key="1">
    <citation type="journal article" date="2016" name="Nat. Commun.">
        <title>Thousands of microbial genomes shed light on interconnected biogeochemical processes in an aquifer system.</title>
        <authorList>
            <person name="Anantharaman K."/>
            <person name="Brown C.T."/>
            <person name="Hug L.A."/>
            <person name="Sharon I."/>
            <person name="Castelle C.J."/>
            <person name="Probst A.J."/>
            <person name="Thomas B.C."/>
            <person name="Singh A."/>
            <person name="Wilkins M.J."/>
            <person name="Karaoz U."/>
            <person name="Brodie E.L."/>
            <person name="Williams K.H."/>
            <person name="Hubbard S.S."/>
            <person name="Banfield J.F."/>
        </authorList>
    </citation>
    <scope>NUCLEOTIDE SEQUENCE [LARGE SCALE GENOMIC DNA]</scope>
</reference>
<dbReference type="AlphaFoldDB" id="A0A1F7HIR7"/>
<evidence type="ECO:0000313" key="1">
    <source>
        <dbReference type="EMBL" id="OGK30662.1"/>
    </source>
</evidence>
<sequence>MNIAFITRTKAENKKYLDGQDYLQDLIQTARKTKVFNVIYIVANFEDKNYKPSKNSTPIIVVKVDNPTGPISINTVINRNDFKEKHSGAFLVCSKEVMLEKNHIKELIKKIQKNNLLVVGYKFHIVDKTGRTNDILNNELQGYYANKNLIAYKVPWNTCAIWRSDLFNTYVTKFDEITARNPFSQIGVSIDGICSKTDHQGMEDGLAIAEAVSRRNKKIKYKLLKRPLLNWEVNNNDNEIKKHRQKLARKDTVLRNFMAVRNYSVSDLESAGI</sequence>
<dbReference type="EMBL" id="MFZV01000042">
    <property type="protein sequence ID" value="OGK30662.1"/>
    <property type="molecule type" value="Genomic_DNA"/>
</dbReference>
<protein>
    <submittedName>
        <fullName evidence="1">Uncharacterized protein</fullName>
    </submittedName>
</protein>
<proteinExistence type="predicted"/>
<comment type="caution">
    <text evidence="1">The sequence shown here is derived from an EMBL/GenBank/DDBJ whole genome shotgun (WGS) entry which is preliminary data.</text>
</comment>
<name>A0A1F7HIR7_9BACT</name>
<evidence type="ECO:0000313" key="2">
    <source>
        <dbReference type="Proteomes" id="UP000177199"/>
    </source>
</evidence>